<reference evidence="9" key="1">
    <citation type="submission" date="2016-09" db="EMBL/GenBank/DDBJ databases">
        <authorList>
            <person name="Varghese N."/>
            <person name="Submissions S."/>
        </authorList>
    </citation>
    <scope>NUCLEOTIDE SEQUENCE [LARGE SCALE GENOMIC DNA]</scope>
    <source>
        <strain evidence="9">ANC 3699</strain>
    </source>
</reference>
<keyword evidence="9" id="KW-1185">Reference proteome</keyword>
<dbReference type="GO" id="GO:0051213">
    <property type="term" value="F:dioxygenase activity"/>
    <property type="evidence" value="ECO:0007669"/>
    <property type="project" value="UniProtKB-KW"/>
</dbReference>
<evidence type="ECO:0000259" key="7">
    <source>
        <dbReference type="PROSITE" id="PS51296"/>
    </source>
</evidence>
<dbReference type="SUPFAM" id="SSF50022">
    <property type="entry name" value="ISP domain"/>
    <property type="match status" value="1"/>
</dbReference>
<keyword evidence="8" id="KW-0223">Dioxygenase</keyword>
<organism evidence="8 9">
    <name type="scientific">Acinetobacter marinus</name>
    <dbReference type="NCBI Taxonomy" id="281375"/>
    <lineage>
        <taxon>Bacteria</taxon>
        <taxon>Pseudomonadati</taxon>
        <taxon>Pseudomonadota</taxon>
        <taxon>Gammaproteobacteria</taxon>
        <taxon>Moraxellales</taxon>
        <taxon>Moraxellaceae</taxon>
        <taxon>Acinetobacter</taxon>
    </lineage>
</organism>
<accession>A0A1G6GQP2</accession>
<dbReference type="Gene3D" id="2.102.10.10">
    <property type="entry name" value="Rieske [2Fe-2S] iron-sulphur domain"/>
    <property type="match status" value="1"/>
</dbReference>
<evidence type="ECO:0000256" key="4">
    <source>
        <dbReference type="ARBA" id="ARBA00023014"/>
    </source>
</evidence>
<comment type="similarity">
    <text evidence="6">Belongs to the bacterial ring-hydroxylating dioxygenase ferredoxin component family.</text>
</comment>
<proteinExistence type="inferred from homology"/>
<dbReference type="PANTHER" id="PTHR21496">
    <property type="entry name" value="FERREDOXIN-RELATED"/>
    <property type="match status" value="1"/>
</dbReference>
<dbReference type="PROSITE" id="PS51296">
    <property type="entry name" value="RIESKE"/>
    <property type="match status" value="1"/>
</dbReference>
<comment type="cofactor">
    <cofactor evidence="5">
        <name>[2Fe-2S] cluster</name>
        <dbReference type="ChEBI" id="CHEBI:190135"/>
    </cofactor>
</comment>
<dbReference type="Proteomes" id="UP000242317">
    <property type="component" value="Unassembled WGS sequence"/>
</dbReference>
<evidence type="ECO:0000256" key="5">
    <source>
        <dbReference type="ARBA" id="ARBA00034078"/>
    </source>
</evidence>
<name>A0A1G6GQP2_9GAMM</name>
<dbReference type="GO" id="GO:0046872">
    <property type="term" value="F:metal ion binding"/>
    <property type="evidence" value="ECO:0007669"/>
    <property type="project" value="UniProtKB-KW"/>
</dbReference>
<dbReference type="GO" id="GO:0051537">
    <property type="term" value="F:2 iron, 2 sulfur cluster binding"/>
    <property type="evidence" value="ECO:0007669"/>
    <property type="project" value="UniProtKB-KW"/>
</dbReference>
<evidence type="ECO:0000256" key="2">
    <source>
        <dbReference type="ARBA" id="ARBA00022723"/>
    </source>
</evidence>
<evidence type="ECO:0000256" key="1">
    <source>
        <dbReference type="ARBA" id="ARBA00022714"/>
    </source>
</evidence>
<evidence type="ECO:0000313" key="8">
    <source>
        <dbReference type="EMBL" id="SDB84320.1"/>
    </source>
</evidence>
<evidence type="ECO:0000256" key="3">
    <source>
        <dbReference type="ARBA" id="ARBA00023004"/>
    </source>
</evidence>
<keyword evidence="3" id="KW-0408">Iron</keyword>
<dbReference type="InterPro" id="IPR036922">
    <property type="entry name" value="Rieske_2Fe-2S_sf"/>
</dbReference>
<keyword evidence="1" id="KW-0001">2Fe-2S</keyword>
<protein>
    <submittedName>
        <fullName evidence="8">Ferredoxin subunit of nitrite reductase or a ring-hydroxylating dioxygenase</fullName>
    </submittedName>
</protein>
<dbReference type="InterPro" id="IPR017941">
    <property type="entry name" value="Rieske_2Fe-2S"/>
</dbReference>
<dbReference type="Pfam" id="PF00355">
    <property type="entry name" value="Rieske"/>
    <property type="match status" value="1"/>
</dbReference>
<evidence type="ECO:0000313" key="9">
    <source>
        <dbReference type="Proteomes" id="UP000242317"/>
    </source>
</evidence>
<dbReference type="AlphaFoldDB" id="A0A1G6GQP2"/>
<feature type="domain" description="Rieske" evidence="7">
    <location>
        <begin position="33"/>
        <end position="128"/>
    </location>
</feature>
<gene>
    <name evidence="8" type="ORF">SAMN05421749_101291</name>
</gene>
<keyword evidence="2" id="KW-0479">Metal-binding</keyword>
<keyword evidence="8" id="KW-0560">Oxidoreductase</keyword>
<dbReference type="PANTHER" id="PTHR21496:SF0">
    <property type="entry name" value="RIESKE DOMAIN-CONTAINING PROTEIN"/>
    <property type="match status" value="1"/>
</dbReference>
<dbReference type="EMBL" id="FMYK01000001">
    <property type="protein sequence ID" value="SDB84320.1"/>
    <property type="molecule type" value="Genomic_DNA"/>
</dbReference>
<keyword evidence="4" id="KW-0411">Iron-sulfur</keyword>
<evidence type="ECO:0000256" key="6">
    <source>
        <dbReference type="ARBA" id="ARBA00038001"/>
    </source>
</evidence>
<sequence>MNQDTHENHEQTDLTRTQFEKPHFEAPDFDVPYFKVPLEKVPAIGERTFLQVDDRFLVLFNIQGQFYAIDDRCPHQGASLFGGKLDGCTIQCGAHGLRFDVATGFLVNSKSMKISTYAVHCVAQRLYILLDQESAHG</sequence>
<dbReference type="OrthoDB" id="9800167at2"/>